<proteinExistence type="inferred from homology"/>
<dbReference type="GO" id="GO:0016020">
    <property type="term" value="C:membrane"/>
    <property type="evidence" value="ECO:0007669"/>
    <property type="project" value="UniProtKB-SubCell"/>
</dbReference>
<dbReference type="PANTHER" id="PTHR31218">
    <property type="entry name" value="WAT1-RELATED PROTEIN"/>
    <property type="match status" value="1"/>
</dbReference>
<feature type="transmembrane region" description="Helical" evidence="6">
    <location>
        <begin position="109"/>
        <end position="128"/>
    </location>
</feature>
<evidence type="ECO:0000259" key="8">
    <source>
        <dbReference type="Pfam" id="PF00892"/>
    </source>
</evidence>
<feature type="domain" description="EamA" evidence="8">
    <location>
        <begin position="17"/>
        <end position="156"/>
    </location>
</feature>
<comment type="similarity">
    <text evidence="2 6">Belongs to the drug/metabolite transporter (DMT) superfamily. Plant drug/metabolite exporter (P-DME) (TC 2.A.7.4) family.</text>
</comment>
<keyword evidence="3 6" id="KW-0812">Transmembrane</keyword>
<feature type="transmembrane region" description="Helical" evidence="6">
    <location>
        <begin position="77"/>
        <end position="97"/>
    </location>
</feature>
<evidence type="ECO:0000256" key="7">
    <source>
        <dbReference type="SAM" id="MobiDB-lite"/>
    </source>
</evidence>
<name>A0A2N9EFW5_FAGSY</name>
<dbReference type="EMBL" id="OIVN01000069">
    <property type="protein sequence ID" value="SPC73655.1"/>
    <property type="molecule type" value="Genomic_DNA"/>
</dbReference>
<dbReference type="InterPro" id="IPR037185">
    <property type="entry name" value="EmrE-like"/>
</dbReference>
<feature type="transmembrane region" description="Helical" evidence="6">
    <location>
        <begin position="261"/>
        <end position="280"/>
    </location>
</feature>
<feature type="transmembrane region" description="Helical" evidence="6">
    <location>
        <begin position="140"/>
        <end position="158"/>
    </location>
</feature>
<evidence type="ECO:0000256" key="5">
    <source>
        <dbReference type="ARBA" id="ARBA00023136"/>
    </source>
</evidence>
<evidence type="ECO:0000256" key="6">
    <source>
        <dbReference type="RuleBase" id="RU363077"/>
    </source>
</evidence>
<evidence type="ECO:0000256" key="4">
    <source>
        <dbReference type="ARBA" id="ARBA00022989"/>
    </source>
</evidence>
<evidence type="ECO:0000256" key="3">
    <source>
        <dbReference type="ARBA" id="ARBA00022692"/>
    </source>
</evidence>
<feature type="transmembrane region" description="Helical" evidence="6">
    <location>
        <begin position="221"/>
        <end position="241"/>
    </location>
</feature>
<sequence length="401" mass="44017">MVMEHIRNVLHGLKPTILMVFVQFAFAGANVLYKLAVNDGMSTKVLVAYRFLFATAFIVPLALIFERKSRPKLSWVVLFQAFLCGLFGGSLAQNLYIESIALTSATFTSAIANLIPAITFILAILFRLEKLNLGTIAGKAKMLGTLIGIGGAMLLTFYKGAEIDIWSTHVNLLHHNGHLASSQPSDSSNHLLGSIFAIGSCVSFALWLVIQAKMSERYPSYYSSTALMSIMGTLQAVVFALCMERDWSQWKLGWNIRLLTVSYSGIVASGIMVTFIAWCVHMRGPLFVSVFNPLMLILVAIMGSLILDEMLHLGSILGAMLIVFGLYMVLWGKGKEMKKLNQLAPSESSPGSDLTDIVITSRMEVNDNIARVKFDGLSTPISPGDDNSLEKRHEENEGNHS</sequence>
<comment type="subcellular location">
    <subcellularLocation>
        <location evidence="1 6">Membrane</location>
        <topology evidence="1 6">Multi-pass membrane protein</topology>
    </subcellularLocation>
</comment>
<reference evidence="9" key="1">
    <citation type="submission" date="2018-02" db="EMBL/GenBank/DDBJ databases">
        <authorList>
            <person name="Cohen D.B."/>
            <person name="Kent A.D."/>
        </authorList>
    </citation>
    <scope>NUCLEOTIDE SEQUENCE</scope>
</reference>
<feature type="compositionally biased region" description="Basic and acidic residues" evidence="7">
    <location>
        <begin position="388"/>
        <end position="401"/>
    </location>
</feature>
<feature type="domain" description="EamA" evidence="8">
    <location>
        <begin position="192"/>
        <end position="330"/>
    </location>
</feature>
<gene>
    <name evidence="9" type="ORF">FSB_LOCUS1537</name>
</gene>
<evidence type="ECO:0000313" key="9">
    <source>
        <dbReference type="EMBL" id="SPC73655.1"/>
    </source>
</evidence>
<feature type="transmembrane region" description="Helical" evidence="6">
    <location>
        <begin position="45"/>
        <end position="65"/>
    </location>
</feature>
<dbReference type="GO" id="GO:0022857">
    <property type="term" value="F:transmembrane transporter activity"/>
    <property type="evidence" value="ECO:0007669"/>
    <property type="project" value="InterPro"/>
</dbReference>
<dbReference type="AlphaFoldDB" id="A0A2N9EFW5"/>
<feature type="transmembrane region" description="Helical" evidence="6">
    <location>
        <begin position="287"/>
        <end position="307"/>
    </location>
</feature>
<feature type="transmembrane region" description="Helical" evidence="6">
    <location>
        <begin position="191"/>
        <end position="209"/>
    </location>
</feature>
<dbReference type="InterPro" id="IPR030184">
    <property type="entry name" value="WAT1-related"/>
</dbReference>
<organism evidence="9">
    <name type="scientific">Fagus sylvatica</name>
    <name type="common">Beechnut</name>
    <dbReference type="NCBI Taxonomy" id="28930"/>
    <lineage>
        <taxon>Eukaryota</taxon>
        <taxon>Viridiplantae</taxon>
        <taxon>Streptophyta</taxon>
        <taxon>Embryophyta</taxon>
        <taxon>Tracheophyta</taxon>
        <taxon>Spermatophyta</taxon>
        <taxon>Magnoliopsida</taxon>
        <taxon>eudicotyledons</taxon>
        <taxon>Gunneridae</taxon>
        <taxon>Pentapetalae</taxon>
        <taxon>rosids</taxon>
        <taxon>fabids</taxon>
        <taxon>Fagales</taxon>
        <taxon>Fagaceae</taxon>
        <taxon>Fagus</taxon>
    </lineage>
</organism>
<dbReference type="InterPro" id="IPR000620">
    <property type="entry name" value="EamA_dom"/>
</dbReference>
<dbReference type="Pfam" id="PF00892">
    <property type="entry name" value="EamA"/>
    <property type="match status" value="2"/>
</dbReference>
<evidence type="ECO:0000256" key="2">
    <source>
        <dbReference type="ARBA" id="ARBA00007635"/>
    </source>
</evidence>
<feature type="region of interest" description="Disordered" evidence="7">
    <location>
        <begin position="376"/>
        <end position="401"/>
    </location>
</feature>
<feature type="transmembrane region" description="Helical" evidence="6">
    <location>
        <begin position="12"/>
        <end position="33"/>
    </location>
</feature>
<accession>A0A2N9EFW5</accession>
<keyword evidence="5 6" id="KW-0472">Membrane</keyword>
<protein>
    <recommendedName>
        <fullName evidence="6">WAT1-related protein</fullName>
    </recommendedName>
</protein>
<evidence type="ECO:0000256" key="1">
    <source>
        <dbReference type="ARBA" id="ARBA00004141"/>
    </source>
</evidence>
<keyword evidence="4 6" id="KW-1133">Transmembrane helix</keyword>
<feature type="transmembrane region" description="Helical" evidence="6">
    <location>
        <begin position="313"/>
        <end position="332"/>
    </location>
</feature>
<dbReference type="SUPFAM" id="SSF103481">
    <property type="entry name" value="Multidrug resistance efflux transporter EmrE"/>
    <property type="match status" value="2"/>
</dbReference>